<name>A0ABY9HHW4_9ACTN</name>
<keyword evidence="2" id="KW-1185">Reference proteome</keyword>
<sequence length="201" mass="20877">MSDNNAALKGDREGALSRVTVIHTLGPMGTNLEKAAHHWLAGRGIAGDVTLHTEVEDGLDAMAFDGTEAILACAVYPRLHDLVFQNLHRLEMADSFILDTHDMVLAGRPDHSGTATIVSHPAPSSLVAGLGDVTLTSSNSRAAALCAAGQYDACVTTGPAAAAEGLRLIRNFGPVPMIFTLHVGRTPGDESGTDTGSTHAC</sequence>
<dbReference type="RefSeq" id="WP_306053425.1">
    <property type="nucleotide sequence ID" value="NZ_CP120997.1"/>
</dbReference>
<proteinExistence type="predicted"/>
<protein>
    <submittedName>
        <fullName evidence="1">Bacilysin biosynthesis protein BacA</fullName>
    </submittedName>
</protein>
<organism evidence="1 2">
    <name type="scientific">Streptomyces castrisilvae</name>
    <dbReference type="NCBI Taxonomy" id="3033811"/>
    <lineage>
        <taxon>Bacteria</taxon>
        <taxon>Bacillati</taxon>
        <taxon>Actinomycetota</taxon>
        <taxon>Actinomycetes</taxon>
        <taxon>Kitasatosporales</taxon>
        <taxon>Streptomycetaceae</taxon>
        <taxon>Streptomyces</taxon>
    </lineage>
</organism>
<dbReference type="Proteomes" id="UP001239522">
    <property type="component" value="Chromosome"/>
</dbReference>
<evidence type="ECO:0000313" key="2">
    <source>
        <dbReference type="Proteomes" id="UP001239522"/>
    </source>
</evidence>
<gene>
    <name evidence="1" type="ORF">P8A18_09475</name>
</gene>
<evidence type="ECO:0000313" key="1">
    <source>
        <dbReference type="EMBL" id="WLQ33672.1"/>
    </source>
</evidence>
<accession>A0ABY9HHW4</accession>
<reference evidence="1 2" key="1">
    <citation type="submission" date="2023-03" db="EMBL/GenBank/DDBJ databases">
        <title>Isolation and description of six Streptomyces strains from soil environments, able to metabolize different microbial glucans.</title>
        <authorList>
            <person name="Widen T."/>
            <person name="Larsbrink J."/>
        </authorList>
    </citation>
    <scope>NUCLEOTIDE SEQUENCE [LARGE SCALE GENOMIC DNA]</scope>
    <source>
        <strain evidence="1 2">Mut1</strain>
    </source>
</reference>
<dbReference type="EMBL" id="CP120997">
    <property type="protein sequence ID" value="WLQ33672.1"/>
    <property type="molecule type" value="Genomic_DNA"/>
</dbReference>